<dbReference type="WBParaSite" id="Minc3s01992g27638">
    <property type="protein sequence ID" value="Minc3s01992g27638"/>
    <property type="gene ID" value="Minc3s01992g27638"/>
</dbReference>
<dbReference type="Proteomes" id="UP000887563">
    <property type="component" value="Unplaced"/>
</dbReference>
<evidence type="ECO:0000313" key="1">
    <source>
        <dbReference type="Proteomes" id="UP000887563"/>
    </source>
</evidence>
<keyword evidence="1" id="KW-1185">Reference proteome</keyword>
<evidence type="ECO:0000313" key="2">
    <source>
        <dbReference type="WBParaSite" id="Minc3s01992g27638"/>
    </source>
</evidence>
<protein>
    <submittedName>
        <fullName evidence="2">Uncharacterized protein</fullName>
    </submittedName>
</protein>
<dbReference type="AlphaFoldDB" id="A0A914MJ57"/>
<sequence length="160" mass="17900">MFNKIFISSSPSLQLSTQLTTTKTTSSSSLKSSKFSSSFKRHYSFSSKLRSLILPLIVLLACILFSASETVANDDTPQIIGNAQFFRRNAKWSNLPSGGGSLVSGRGNFRPGFHSSLDTQEILSAEPLFLLKRSYQLPERKTPFAMFDRPYFAADFARRR</sequence>
<name>A0A914MJ57_MELIC</name>
<organism evidence="1 2">
    <name type="scientific">Meloidogyne incognita</name>
    <name type="common">Southern root-knot nematode worm</name>
    <name type="synonym">Oxyuris incognita</name>
    <dbReference type="NCBI Taxonomy" id="6306"/>
    <lineage>
        <taxon>Eukaryota</taxon>
        <taxon>Metazoa</taxon>
        <taxon>Ecdysozoa</taxon>
        <taxon>Nematoda</taxon>
        <taxon>Chromadorea</taxon>
        <taxon>Rhabditida</taxon>
        <taxon>Tylenchina</taxon>
        <taxon>Tylenchomorpha</taxon>
        <taxon>Tylenchoidea</taxon>
        <taxon>Meloidogynidae</taxon>
        <taxon>Meloidogyninae</taxon>
        <taxon>Meloidogyne</taxon>
        <taxon>Meloidogyne incognita group</taxon>
    </lineage>
</organism>
<accession>A0A914MJ57</accession>
<proteinExistence type="predicted"/>
<reference evidence="2" key="1">
    <citation type="submission" date="2022-11" db="UniProtKB">
        <authorList>
            <consortium name="WormBaseParasite"/>
        </authorList>
    </citation>
    <scope>IDENTIFICATION</scope>
</reference>